<evidence type="ECO:0000256" key="2">
    <source>
        <dbReference type="ARBA" id="ARBA00023002"/>
    </source>
</evidence>
<sequence>MTFTLPLDIPTSRLDGKVALVTGSGRGMWRGIAIELGARGASLVVNYTKGSGSAAIEVVKQITASGSEAIAVQADISNPAEITKLFEATHSHFGKLDIIVSNSGIEHFGSIEEVTPEEFDQVFNLNTRGQFFVAQKAYSYLSEGGRLILMSSISAGVGLGDHAVYAGSKCAVEAFGECLTKKFEAKRITVNVIAAGGVGTDMAAEAGRRYIPGADPSWTAEDIDKFVSSRSPLQRMAQPPDIARAVAFLVSVDGGWMNGQIITIPGGATA</sequence>
<keyword evidence="4" id="KW-1185">Reference proteome</keyword>
<name>A0ABQ9NZQ0_9PEZI</name>
<evidence type="ECO:0008006" key="5">
    <source>
        <dbReference type="Google" id="ProtNLM"/>
    </source>
</evidence>
<dbReference type="InterPro" id="IPR002347">
    <property type="entry name" value="SDR_fam"/>
</dbReference>
<accession>A0ABQ9NZQ0</accession>
<dbReference type="PANTHER" id="PTHR48107:SF7">
    <property type="entry name" value="RE15974P"/>
    <property type="match status" value="1"/>
</dbReference>
<evidence type="ECO:0000256" key="1">
    <source>
        <dbReference type="ARBA" id="ARBA00006484"/>
    </source>
</evidence>
<dbReference type="PRINTS" id="PR00081">
    <property type="entry name" value="GDHRDH"/>
</dbReference>
<proteinExistence type="inferred from homology"/>
<dbReference type="EMBL" id="JAPDRL010000012">
    <property type="protein sequence ID" value="KAJ9667468.1"/>
    <property type="molecule type" value="Genomic_DNA"/>
</dbReference>
<protein>
    <recommendedName>
        <fullName evidence="5">3-oxoacyl-[acyl-carrier protein] reductase</fullName>
    </recommendedName>
</protein>
<dbReference type="Gene3D" id="3.40.50.720">
    <property type="entry name" value="NAD(P)-binding Rossmann-like Domain"/>
    <property type="match status" value="1"/>
</dbReference>
<dbReference type="SUPFAM" id="SSF51735">
    <property type="entry name" value="NAD(P)-binding Rossmann-fold domains"/>
    <property type="match status" value="1"/>
</dbReference>
<evidence type="ECO:0000313" key="3">
    <source>
        <dbReference type="EMBL" id="KAJ9667468.1"/>
    </source>
</evidence>
<dbReference type="InterPro" id="IPR036291">
    <property type="entry name" value="NAD(P)-bd_dom_sf"/>
</dbReference>
<dbReference type="Proteomes" id="UP001172684">
    <property type="component" value="Unassembled WGS sequence"/>
</dbReference>
<comment type="caution">
    <text evidence="3">The sequence shown here is derived from an EMBL/GenBank/DDBJ whole genome shotgun (WGS) entry which is preliminary data.</text>
</comment>
<keyword evidence="2" id="KW-0560">Oxidoreductase</keyword>
<dbReference type="Pfam" id="PF13561">
    <property type="entry name" value="adh_short_C2"/>
    <property type="match status" value="1"/>
</dbReference>
<reference evidence="3" key="1">
    <citation type="submission" date="2022-10" db="EMBL/GenBank/DDBJ databases">
        <title>Culturing micro-colonial fungi from biological soil crusts in the Mojave desert and describing Neophaeococcomyces mojavensis, and introducing the new genera and species Taxawa tesnikishii.</title>
        <authorList>
            <person name="Kurbessoian T."/>
            <person name="Stajich J.E."/>
        </authorList>
    </citation>
    <scope>NUCLEOTIDE SEQUENCE</scope>
    <source>
        <strain evidence="3">TK_1</strain>
    </source>
</reference>
<dbReference type="PANTHER" id="PTHR48107">
    <property type="entry name" value="NADPH-DEPENDENT ALDEHYDE REDUCTASE-LIKE PROTEIN, CHLOROPLASTIC-RELATED"/>
    <property type="match status" value="1"/>
</dbReference>
<evidence type="ECO:0000313" key="4">
    <source>
        <dbReference type="Proteomes" id="UP001172684"/>
    </source>
</evidence>
<comment type="similarity">
    <text evidence="1">Belongs to the short-chain dehydrogenases/reductases (SDR) family.</text>
</comment>
<gene>
    <name evidence="3" type="ORF">H2201_002337</name>
</gene>
<organism evidence="3 4">
    <name type="scientific">Coniosporium apollinis</name>
    <dbReference type="NCBI Taxonomy" id="61459"/>
    <lineage>
        <taxon>Eukaryota</taxon>
        <taxon>Fungi</taxon>
        <taxon>Dikarya</taxon>
        <taxon>Ascomycota</taxon>
        <taxon>Pezizomycotina</taxon>
        <taxon>Dothideomycetes</taxon>
        <taxon>Dothideomycetes incertae sedis</taxon>
        <taxon>Coniosporium</taxon>
    </lineage>
</organism>
<dbReference type="PRINTS" id="PR00080">
    <property type="entry name" value="SDRFAMILY"/>
</dbReference>